<reference evidence="1 2" key="1">
    <citation type="submission" date="2014-04" db="EMBL/GenBank/DDBJ databases">
        <authorList>
            <consortium name="DOE Joint Genome Institute"/>
            <person name="Kuo A."/>
            <person name="Kohler A."/>
            <person name="Nagy L.G."/>
            <person name="Floudas D."/>
            <person name="Copeland A."/>
            <person name="Barry K.W."/>
            <person name="Cichocki N."/>
            <person name="Veneault-Fourrey C."/>
            <person name="LaButti K."/>
            <person name="Lindquist E.A."/>
            <person name="Lipzen A."/>
            <person name="Lundell T."/>
            <person name="Morin E."/>
            <person name="Murat C."/>
            <person name="Sun H."/>
            <person name="Tunlid A."/>
            <person name="Henrissat B."/>
            <person name="Grigoriev I.V."/>
            <person name="Hibbett D.S."/>
            <person name="Martin F."/>
            <person name="Nordberg H.P."/>
            <person name="Cantor M.N."/>
            <person name="Hua S.X."/>
        </authorList>
    </citation>
    <scope>NUCLEOTIDE SEQUENCE [LARGE SCALE GENOMIC DNA]</scope>
    <source>
        <strain evidence="1 2">LaAM-08-1</strain>
    </source>
</reference>
<dbReference type="Proteomes" id="UP000054477">
    <property type="component" value="Unassembled WGS sequence"/>
</dbReference>
<reference evidence="2" key="2">
    <citation type="submission" date="2015-01" db="EMBL/GenBank/DDBJ databases">
        <title>Evolutionary Origins and Diversification of the Mycorrhizal Mutualists.</title>
        <authorList>
            <consortium name="DOE Joint Genome Institute"/>
            <consortium name="Mycorrhizal Genomics Consortium"/>
            <person name="Kohler A."/>
            <person name="Kuo A."/>
            <person name="Nagy L.G."/>
            <person name="Floudas D."/>
            <person name="Copeland A."/>
            <person name="Barry K.W."/>
            <person name="Cichocki N."/>
            <person name="Veneault-Fourrey C."/>
            <person name="LaButti K."/>
            <person name="Lindquist E.A."/>
            <person name="Lipzen A."/>
            <person name="Lundell T."/>
            <person name="Morin E."/>
            <person name="Murat C."/>
            <person name="Riley R."/>
            <person name="Ohm R."/>
            <person name="Sun H."/>
            <person name="Tunlid A."/>
            <person name="Henrissat B."/>
            <person name="Grigoriev I.V."/>
            <person name="Hibbett D.S."/>
            <person name="Martin F."/>
        </authorList>
    </citation>
    <scope>NUCLEOTIDE SEQUENCE [LARGE SCALE GENOMIC DNA]</scope>
    <source>
        <strain evidence="2">LaAM-08-1</strain>
    </source>
</reference>
<evidence type="ECO:0000313" key="1">
    <source>
        <dbReference type="EMBL" id="KIK09081.1"/>
    </source>
</evidence>
<gene>
    <name evidence="1" type="ORF">K443DRAFT_445901</name>
</gene>
<proteinExistence type="predicted"/>
<protein>
    <submittedName>
        <fullName evidence="1">Uncharacterized protein</fullName>
    </submittedName>
</protein>
<evidence type="ECO:0000313" key="2">
    <source>
        <dbReference type="Proteomes" id="UP000054477"/>
    </source>
</evidence>
<organism evidence="1 2">
    <name type="scientific">Laccaria amethystina LaAM-08-1</name>
    <dbReference type="NCBI Taxonomy" id="1095629"/>
    <lineage>
        <taxon>Eukaryota</taxon>
        <taxon>Fungi</taxon>
        <taxon>Dikarya</taxon>
        <taxon>Basidiomycota</taxon>
        <taxon>Agaricomycotina</taxon>
        <taxon>Agaricomycetes</taxon>
        <taxon>Agaricomycetidae</taxon>
        <taxon>Agaricales</taxon>
        <taxon>Agaricineae</taxon>
        <taxon>Hydnangiaceae</taxon>
        <taxon>Laccaria</taxon>
    </lineage>
</organism>
<name>A0A0C9XVM5_9AGAR</name>
<keyword evidence="2" id="KW-1185">Reference proteome</keyword>
<sequence>MNNHCCRRRRETSHLYRAWVFWPQTVYLTDALTMGGVVVVVYCGHLCRCPVLEWARFIEFFSCRWSFVHVGDGSMPRSSSTVNVGSCDGEFSVFLVGILVTKGHTSCEVSLTLFAFLDAVFDTLDFLDSRCPFLHWVSLQLLLGVFKPILLRLGEAHVCLHASLACPFQFRKLLL</sequence>
<dbReference type="AlphaFoldDB" id="A0A0C9XVM5"/>
<accession>A0A0C9XVM5</accession>
<dbReference type="HOGENOM" id="CLU_1532815_0_0_1"/>
<dbReference type="EMBL" id="KN838539">
    <property type="protein sequence ID" value="KIK09081.1"/>
    <property type="molecule type" value="Genomic_DNA"/>
</dbReference>